<keyword evidence="2" id="KW-1133">Transmembrane helix</keyword>
<evidence type="ECO:0000313" key="4">
    <source>
        <dbReference type="Proteomes" id="UP000815325"/>
    </source>
</evidence>
<name>A0ABQ7G7Y9_DUNSA</name>
<evidence type="ECO:0000256" key="1">
    <source>
        <dbReference type="SAM" id="MobiDB-lite"/>
    </source>
</evidence>
<organism evidence="3 4">
    <name type="scientific">Dunaliella salina</name>
    <name type="common">Green alga</name>
    <name type="synonym">Protococcus salinus</name>
    <dbReference type="NCBI Taxonomy" id="3046"/>
    <lineage>
        <taxon>Eukaryota</taxon>
        <taxon>Viridiplantae</taxon>
        <taxon>Chlorophyta</taxon>
        <taxon>core chlorophytes</taxon>
        <taxon>Chlorophyceae</taxon>
        <taxon>CS clade</taxon>
        <taxon>Chlamydomonadales</taxon>
        <taxon>Dunaliellaceae</taxon>
        <taxon>Dunaliella</taxon>
    </lineage>
</organism>
<accession>A0ABQ7G7Y9</accession>
<keyword evidence="4" id="KW-1185">Reference proteome</keyword>
<protein>
    <submittedName>
        <fullName evidence="3">Uncharacterized protein</fullName>
    </submittedName>
</protein>
<dbReference type="Proteomes" id="UP000815325">
    <property type="component" value="Unassembled WGS sequence"/>
</dbReference>
<gene>
    <name evidence="3" type="ORF">DUNSADRAFT_14110</name>
</gene>
<sequence>MHQRPIGGRPRRYMAQPPPQNGARSDAGDAAQLGHSFKAATSNGLLMPSHQAYWALLLLPCVGWLLAVVSGMVHFEGIPADKRAVHHELTWFDRNVFRTVAGPGLVFLVLLLRCLIAYLSAAANSKASTAISREAALDTELTPLASMATVSSGSPLDTSASVTTATPVAPSATVTSSATVTTVGVRALPQATLPRFCLLAYASVAGMRMVMYGMHLALIRYTATQNNLSAKEVPSYLSDHLLLGASVVTSLQVELICAVSDKTKLDVLGLPLVWHILTCCAGLASLLLSCLVSADMYFTAKLFHHPQESLVALVIGAVSLQVPLLWWLHRQKYAVCKSSNASERS</sequence>
<feature type="transmembrane region" description="Helical" evidence="2">
    <location>
        <begin position="52"/>
        <end position="75"/>
    </location>
</feature>
<feature type="region of interest" description="Disordered" evidence="1">
    <location>
        <begin position="1"/>
        <end position="28"/>
    </location>
</feature>
<keyword evidence="2" id="KW-0812">Transmembrane</keyword>
<dbReference type="EMBL" id="MU070012">
    <property type="protein sequence ID" value="KAF5830727.1"/>
    <property type="molecule type" value="Genomic_DNA"/>
</dbReference>
<keyword evidence="2" id="KW-0472">Membrane</keyword>
<proteinExistence type="predicted"/>
<evidence type="ECO:0000256" key="2">
    <source>
        <dbReference type="SAM" id="Phobius"/>
    </source>
</evidence>
<feature type="transmembrane region" description="Helical" evidence="2">
    <location>
        <begin position="95"/>
        <end position="119"/>
    </location>
</feature>
<reference evidence="3" key="2">
    <citation type="submission" date="2020-06" db="EMBL/GenBank/DDBJ databases">
        <authorList>
            <consortium name="DOE Joint Genome Institute"/>
            <person name="Calhoun S."/>
            <person name="Polle J.E."/>
            <person name="Mckie-Krisberg Z."/>
            <person name="Prochnik S."/>
            <person name="Neofotis P."/>
            <person name="Yim W.C."/>
            <person name="Hathwaik L.T."/>
            <person name="Jenkins J."/>
            <person name="Molina H."/>
            <person name="Bunkenborg J."/>
            <person name="Grigoriev I.V."/>
            <person name="Barry K."/>
            <person name="Schmutz J."/>
            <person name="Jin E."/>
            <person name="Cushman J.C."/>
            <person name="Magnuson J.K."/>
        </authorList>
    </citation>
    <scope>NUCLEOTIDE SEQUENCE</scope>
    <source>
        <strain evidence="3">CCAP 19/18</strain>
    </source>
</reference>
<evidence type="ECO:0000313" key="3">
    <source>
        <dbReference type="EMBL" id="KAF5830728.1"/>
    </source>
</evidence>
<reference evidence="3" key="1">
    <citation type="submission" date="2017-08" db="EMBL/GenBank/DDBJ databases">
        <authorList>
            <person name="Polle J.E."/>
            <person name="Barry K."/>
            <person name="Cushman J."/>
            <person name="Schmutz J."/>
            <person name="Tran D."/>
            <person name="Hathwaick L.T."/>
            <person name="Yim W.C."/>
            <person name="Jenkins J."/>
            <person name="Mckie-Krisberg Z.M."/>
            <person name="Prochnik S."/>
            <person name="Lindquist E."/>
            <person name="Dockter R.B."/>
            <person name="Adam C."/>
            <person name="Molina H."/>
            <person name="Bunkerborg J."/>
            <person name="Jin E."/>
            <person name="Buchheim M."/>
            <person name="Magnuson J."/>
        </authorList>
    </citation>
    <scope>NUCLEOTIDE SEQUENCE</scope>
    <source>
        <strain evidence="3">CCAP 19/18</strain>
    </source>
</reference>
<dbReference type="EMBL" id="MU070012">
    <property type="protein sequence ID" value="KAF5830728.1"/>
    <property type="molecule type" value="Genomic_DNA"/>
</dbReference>
<feature type="transmembrane region" description="Helical" evidence="2">
    <location>
        <begin position="310"/>
        <end position="328"/>
    </location>
</feature>
<feature type="transmembrane region" description="Helical" evidence="2">
    <location>
        <begin position="272"/>
        <end position="298"/>
    </location>
</feature>
<comment type="caution">
    <text evidence="3">The sequence shown here is derived from an EMBL/GenBank/DDBJ whole genome shotgun (WGS) entry which is preliminary data.</text>
</comment>